<evidence type="ECO:0000313" key="1">
    <source>
        <dbReference type="EMBL" id="KAF5889599.1"/>
    </source>
</evidence>
<protein>
    <submittedName>
        <fullName evidence="1">E3 ubiquitin-protein ligase</fullName>
    </submittedName>
</protein>
<dbReference type="Proteomes" id="UP000727407">
    <property type="component" value="Unassembled WGS sequence"/>
</dbReference>
<dbReference type="EMBL" id="QNUK01000791">
    <property type="protein sequence ID" value="KAF5889599.1"/>
    <property type="molecule type" value="Genomic_DNA"/>
</dbReference>
<organism evidence="1 2">
    <name type="scientific">Clarias magur</name>
    <name type="common">Asian catfish</name>
    <name type="synonym">Macropteronotus magur</name>
    <dbReference type="NCBI Taxonomy" id="1594786"/>
    <lineage>
        <taxon>Eukaryota</taxon>
        <taxon>Metazoa</taxon>
        <taxon>Chordata</taxon>
        <taxon>Craniata</taxon>
        <taxon>Vertebrata</taxon>
        <taxon>Euteleostomi</taxon>
        <taxon>Actinopterygii</taxon>
        <taxon>Neopterygii</taxon>
        <taxon>Teleostei</taxon>
        <taxon>Ostariophysi</taxon>
        <taxon>Siluriformes</taxon>
        <taxon>Clariidae</taxon>
        <taxon>Clarias</taxon>
    </lineage>
</organism>
<dbReference type="OrthoDB" id="9377137at2759"/>
<evidence type="ECO:0000313" key="2">
    <source>
        <dbReference type="Proteomes" id="UP000727407"/>
    </source>
</evidence>
<proteinExistence type="predicted"/>
<comment type="caution">
    <text evidence="1">The sequence shown here is derived from an EMBL/GenBank/DDBJ whole genome shotgun (WGS) entry which is preliminary data.</text>
</comment>
<feature type="non-terminal residue" evidence="1">
    <location>
        <position position="57"/>
    </location>
</feature>
<reference evidence="1" key="1">
    <citation type="submission" date="2020-07" db="EMBL/GenBank/DDBJ databases">
        <title>Clarias magur genome sequencing, assembly and annotation.</title>
        <authorList>
            <person name="Kushwaha B."/>
            <person name="Kumar R."/>
            <person name="Das P."/>
            <person name="Joshi C.G."/>
            <person name="Kumar D."/>
            <person name="Nagpure N.S."/>
            <person name="Pandey M."/>
            <person name="Agarwal S."/>
            <person name="Srivastava S."/>
            <person name="Singh M."/>
            <person name="Sahoo L."/>
            <person name="Jayasankar P."/>
            <person name="Meher P.K."/>
            <person name="Koringa P.G."/>
            <person name="Iquebal M.A."/>
            <person name="Das S.P."/>
            <person name="Bit A."/>
            <person name="Patnaik S."/>
            <person name="Patel N."/>
            <person name="Shah T.M."/>
            <person name="Hinsu A."/>
            <person name="Jena J.K."/>
        </authorList>
    </citation>
    <scope>NUCLEOTIDE SEQUENCE</scope>
    <source>
        <strain evidence="1">CIFAMagur01</strain>
        <tissue evidence="1">Testis</tissue>
    </source>
</reference>
<name>A0A8J4U2H7_CLAMG</name>
<dbReference type="AlphaFoldDB" id="A0A8J4U2H7"/>
<accession>A0A8J4U2H7</accession>
<keyword evidence="2" id="KW-1185">Reference proteome</keyword>
<gene>
    <name evidence="1" type="ORF">DAT39_020699</name>
</gene>
<feature type="non-terminal residue" evidence="1">
    <location>
        <position position="1"/>
    </location>
</feature>
<sequence>DVQNLTEMPQGAQDVRTYLLGHLKKDIELLAKALGKSEQDAEMTVHLFLKFFLERSS</sequence>